<evidence type="ECO:0000256" key="1">
    <source>
        <dbReference type="ARBA" id="ARBA00004442"/>
    </source>
</evidence>
<dbReference type="InterPro" id="IPR006664">
    <property type="entry name" value="OMP_bac"/>
</dbReference>
<dbReference type="InterPro" id="IPR006665">
    <property type="entry name" value="OmpA-like"/>
</dbReference>
<keyword evidence="7" id="KW-0449">Lipoprotein</keyword>
<evidence type="ECO:0000313" key="12">
    <source>
        <dbReference type="EMBL" id="CCG08391.1"/>
    </source>
</evidence>
<name>H6SK76_PARPM</name>
<dbReference type="GO" id="GO:0051301">
    <property type="term" value="P:cell division"/>
    <property type="evidence" value="ECO:0007669"/>
    <property type="project" value="UniProtKB-UniRule"/>
</dbReference>
<dbReference type="InterPro" id="IPR050330">
    <property type="entry name" value="Bact_OuterMem_StrucFunc"/>
</dbReference>
<sequence>MSEARPAFHPFQADRPLFRTGRTALTREFFSMMKYGFLGAAAAVMMLSACSTTPDTGASGAGAGAATTTTKAAGPAAGTVAEFQQVVGDRVFFDYNEYNLSSEARATLQKQASWLTRYPTFSLTVEGHADERGTREYNLALGERRANAVREFLASQGVAANRVKTVTYGKERPTCTQSTESCWSQNRRGVSVPQ</sequence>
<dbReference type="EMBL" id="HE663493">
    <property type="protein sequence ID" value="CCG08391.1"/>
    <property type="molecule type" value="Genomic_DNA"/>
</dbReference>
<accession>H6SK76</accession>
<comment type="subcellular location">
    <subcellularLocation>
        <location evidence="1">Cell outer membrane</location>
    </subcellularLocation>
</comment>
<keyword evidence="3" id="KW-0732">Signal</keyword>
<keyword evidence="4 10" id="KW-0472">Membrane</keyword>
<evidence type="ECO:0000256" key="8">
    <source>
        <dbReference type="ARBA" id="ARBA00023306"/>
    </source>
</evidence>
<comment type="similarity">
    <text evidence="9">Belongs to the Pal lipoprotein family.</text>
</comment>
<dbReference type="eggNOG" id="COG2885">
    <property type="taxonomic scope" value="Bacteria"/>
</dbReference>
<dbReference type="Gene3D" id="3.30.1330.60">
    <property type="entry name" value="OmpA-like domain"/>
    <property type="match status" value="1"/>
</dbReference>
<proteinExistence type="inferred from homology"/>
<keyword evidence="13" id="KW-1185">Reference proteome</keyword>
<dbReference type="KEGG" id="rpm:RSPPHO_01765"/>
<dbReference type="InterPro" id="IPR039001">
    <property type="entry name" value="Pal"/>
</dbReference>
<evidence type="ECO:0000259" key="11">
    <source>
        <dbReference type="PROSITE" id="PS51123"/>
    </source>
</evidence>
<dbReference type="PRINTS" id="PR01021">
    <property type="entry name" value="OMPADOMAIN"/>
</dbReference>
<dbReference type="PATRIC" id="fig|1150469.3.peg.1994"/>
<evidence type="ECO:0000256" key="9">
    <source>
        <dbReference type="HAMAP-Rule" id="MF_02204"/>
    </source>
</evidence>
<keyword evidence="6" id="KW-0998">Cell outer membrane</keyword>
<evidence type="ECO:0000256" key="5">
    <source>
        <dbReference type="ARBA" id="ARBA00023139"/>
    </source>
</evidence>
<comment type="function">
    <text evidence="9">Part of the Tol-Pal system, which plays a role in outer membrane invagination during cell division and is important for maintaining outer membrane integrity.</text>
</comment>
<comment type="subunit">
    <text evidence="9">The Tol-Pal system is composed of five core proteins: the inner membrane proteins TolA, TolQ and TolR, the periplasmic protein TolB and the outer membrane protein Pal. They form a network linking the inner and outer membranes and the peptidoglycan layer.</text>
</comment>
<dbReference type="CDD" id="cd07185">
    <property type="entry name" value="OmpA_C-like"/>
    <property type="match status" value="1"/>
</dbReference>
<dbReference type="AlphaFoldDB" id="H6SK76"/>
<dbReference type="GO" id="GO:0009279">
    <property type="term" value="C:cell outer membrane"/>
    <property type="evidence" value="ECO:0007669"/>
    <property type="project" value="UniProtKB-SubCell"/>
</dbReference>
<dbReference type="InterPro" id="IPR036737">
    <property type="entry name" value="OmpA-like_sf"/>
</dbReference>
<keyword evidence="5" id="KW-0564">Palmitate</keyword>
<protein>
    <recommendedName>
        <fullName evidence="9">Peptidoglycan-associated protein</fullName>
    </recommendedName>
</protein>
<evidence type="ECO:0000256" key="6">
    <source>
        <dbReference type="ARBA" id="ARBA00023237"/>
    </source>
</evidence>
<evidence type="ECO:0000256" key="2">
    <source>
        <dbReference type="ARBA" id="ARBA00022618"/>
    </source>
</evidence>
<dbReference type="HOGENOM" id="CLU_016890_9_2_5"/>
<reference evidence="12 13" key="1">
    <citation type="submission" date="2012-02" db="EMBL/GenBank/DDBJ databases">
        <title>Shotgun genome sequence of Phaeospirillum photometricum DSM 122.</title>
        <authorList>
            <person name="Duquesne K."/>
            <person name="Sturgis J."/>
        </authorList>
    </citation>
    <scope>NUCLEOTIDE SEQUENCE [LARGE SCALE GENOMIC DNA]</scope>
    <source>
        <strain evidence="13">DSM122</strain>
    </source>
</reference>
<dbReference type="PANTHER" id="PTHR30329:SF21">
    <property type="entry name" value="LIPOPROTEIN YIAD-RELATED"/>
    <property type="match status" value="1"/>
</dbReference>
<gene>
    <name evidence="9" type="primary">pal</name>
    <name evidence="12" type="ORF">RSPPHO_01765</name>
</gene>
<dbReference type="PROSITE" id="PS51123">
    <property type="entry name" value="OMPA_2"/>
    <property type="match status" value="1"/>
</dbReference>
<dbReference type="HAMAP" id="MF_02204">
    <property type="entry name" value="Pal"/>
    <property type="match status" value="1"/>
</dbReference>
<feature type="domain" description="OmpA-like" evidence="11">
    <location>
        <begin position="80"/>
        <end position="194"/>
    </location>
</feature>
<dbReference type="SUPFAM" id="SSF103088">
    <property type="entry name" value="OmpA-like"/>
    <property type="match status" value="1"/>
</dbReference>
<dbReference type="Proteomes" id="UP000033220">
    <property type="component" value="Chromosome DSM 122"/>
</dbReference>
<dbReference type="Pfam" id="PF00691">
    <property type="entry name" value="OmpA"/>
    <property type="match status" value="1"/>
</dbReference>
<dbReference type="PANTHER" id="PTHR30329">
    <property type="entry name" value="STATOR ELEMENT OF FLAGELLAR MOTOR COMPLEX"/>
    <property type="match status" value="1"/>
</dbReference>
<evidence type="ECO:0000313" key="13">
    <source>
        <dbReference type="Proteomes" id="UP000033220"/>
    </source>
</evidence>
<keyword evidence="2 9" id="KW-0132">Cell division</keyword>
<dbReference type="STRING" id="1150469.RSPPHO_01765"/>
<evidence type="ECO:0000256" key="4">
    <source>
        <dbReference type="ARBA" id="ARBA00023136"/>
    </source>
</evidence>
<evidence type="ECO:0000256" key="7">
    <source>
        <dbReference type="ARBA" id="ARBA00023288"/>
    </source>
</evidence>
<organism evidence="12 13">
    <name type="scientific">Pararhodospirillum photometricum DSM 122</name>
    <dbReference type="NCBI Taxonomy" id="1150469"/>
    <lineage>
        <taxon>Bacteria</taxon>
        <taxon>Pseudomonadati</taxon>
        <taxon>Pseudomonadota</taxon>
        <taxon>Alphaproteobacteria</taxon>
        <taxon>Rhodospirillales</taxon>
        <taxon>Rhodospirillaceae</taxon>
        <taxon>Pararhodospirillum</taxon>
    </lineage>
</organism>
<dbReference type="NCBIfam" id="TIGR02802">
    <property type="entry name" value="Pal_lipo"/>
    <property type="match status" value="1"/>
</dbReference>
<dbReference type="InterPro" id="IPR014169">
    <property type="entry name" value="Pal_lipo_C"/>
</dbReference>
<evidence type="ECO:0000256" key="3">
    <source>
        <dbReference type="ARBA" id="ARBA00022729"/>
    </source>
</evidence>
<evidence type="ECO:0000256" key="10">
    <source>
        <dbReference type="PROSITE-ProRule" id="PRU00473"/>
    </source>
</evidence>
<keyword evidence="8 9" id="KW-0131">Cell cycle</keyword>